<keyword evidence="2" id="KW-1185">Reference proteome</keyword>
<name>A0AAQ3NEQ5_VIGMU</name>
<protein>
    <submittedName>
        <fullName evidence="1">Uncharacterized protein</fullName>
    </submittedName>
</protein>
<feature type="non-terminal residue" evidence="1">
    <location>
        <position position="1"/>
    </location>
</feature>
<dbReference type="AlphaFoldDB" id="A0AAQ3NEQ5"/>
<dbReference type="Proteomes" id="UP001374535">
    <property type="component" value="Chromosome 6"/>
</dbReference>
<dbReference type="EMBL" id="CP144695">
    <property type="protein sequence ID" value="WVZ08307.1"/>
    <property type="molecule type" value="Genomic_DNA"/>
</dbReference>
<proteinExistence type="predicted"/>
<evidence type="ECO:0000313" key="2">
    <source>
        <dbReference type="Proteomes" id="UP001374535"/>
    </source>
</evidence>
<reference evidence="1 2" key="1">
    <citation type="journal article" date="2023" name="Life. Sci Alliance">
        <title>Evolutionary insights into 3D genome organization and epigenetic landscape of Vigna mungo.</title>
        <authorList>
            <person name="Junaid A."/>
            <person name="Singh B."/>
            <person name="Bhatia S."/>
        </authorList>
    </citation>
    <scope>NUCLEOTIDE SEQUENCE [LARGE SCALE GENOMIC DNA]</scope>
    <source>
        <strain evidence="1">Urdbean</strain>
    </source>
</reference>
<evidence type="ECO:0000313" key="1">
    <source>
        <dbReference type="EMBL" id="WVZ08307.1"/>
    </source>
</evidence>
<organism evidence="1 2">
    <name type="scientific">Vigna mungo</name>
    <name type="common">Black gram</name>
    <name type="synonym">Phaseolus mungo</name>
    <dbReference type="NCBI Taxonomy" id="3915"/>
    <lineage>
        <taxon>Eukaryota</taxon>
        <taxon>Viridiplantae</taxon>
        <taxon>Streptophyta</taxon>
        <taxon>Embryophyta</taxon>
        <taxon>Tracheophyta</taxon>
        <taxon>Spermatophyta</taxon>
        <taxon>Magnoliopsida</taxon>
        <taxon>eudicotyledons</taxon>
        <taxon>Gunneridae</taxon>
        <taxon>Pentapetalae</taxon>
        <taxon>rosids</taxon>
        <taxon>fabids</taxon>
        <taxon>Fabales</taxon>
        <taxon>Fabaceae</taxon>
        <taxon>Papilionoideae</taxon>
        <taxon>50 kb inversion clade</taxon>
        <taxon>NPAAA clade</taxon>
        <taxon>indigoferoid/millettioid clade</taxon>
        <taxon>Phaseoleae</taxon>
        <taxon>Vigna</taxon>
    </lineage>
</organism>
<feature type="non-terminal residue" evidence="1">
    <location>
        <position position="123"/>
    </location>
</feature>
<accession>A0AAQ3NEQ5</accession>
<sequence length="123" mass="13782">IFVNPLLLKSTYTETLTRASALNLVEPSLELSSLIAQFHLTGVIVSRRLTTHFTLISLRSFTSLLFSIDRSSLLELSCILCRALASALFCGTVTRPLLCRIVVPVRRFLQQQRISFTKQSQSP</sequence>
<gene>
    <name evidence="1" type="ORF">V8G54_021653</name>
</gene>